<evidence type="ECO:0000313" key="8">
    <source>
        <dbReference type="Proteomes" id="UP000533598"/>
    </source>
</evidence>
<dbReference type="InterPro" id="IPR043147">
    <property type="entry name" value="Penicillin_amidase_A-knob"/>
</dbReference>
<evidence type="ECO:0000256" key="1">
    <source>
        <dbReference type="ARBA" id="ARBA00006586"/>
    </source>
</evidence>
<keyword evidence="8" id="KW-1185">Reference proteome</keyword>
<dbReference type="Pfam" id="PF00754">
    <property type="entry name" value="F5_F8_type_C"/>
    <property type="match status" value="1"/>
</dbReference>
<name>A0A7W7C6S5_9PSEU</name>
<keyword evidence="5" id="KW-0732">Signal</keyword>
<organism evidence="7 8">
    <name type="scientific">Crossiella cryophila</name>
    <dbReference type="NCBI Taxonomy" id="43355"/>
    <lineage>
        <taxon>Bacteria</taxon>
        <taxon>Bacillati</taxon>
        <taxon>Actinomycetota</taxon>
        <taxon>Actinomycetes</taxon>
        <taxon>Pseudonocardiales</taxon>
        <taxon>Pseudonocardiaceae</taxon>
        <taxon>Crossiella</taxon>
    </lineage>
</organism>
<dbReference type="PROSITE" id="PS50022">
    <property type="entry name" value="FA58C_3"/>
    <property type="match status" value="1"/>
</dbReference>
<dbReference type="GO" id="GO:0016811">
    <property type="term" value="F:hydrolase activity, acting on carbon-nitrogen (but not peptide) bonds, in linear amides"/>
    <property type="evidence" value="ECO:0007669"/>
    <property type="project" value="InterPro"/>
</dbReference>
<keyword evidence="2" id="KW-0378">Hydrolase</keyword>
<comment type="similarity">
    <text evidence="1">Belongs to the peptidase S45 family.</text>
</comment>
<dbReference type="InterPro" id="IPR023343">
    <property type="entry name" value="Penicillin_amidase_dom1"/>
</dbReference>
<comment type="caution">
    <text evidence="7">The sequence shown here is derived from an EMBL/GenBank/DDBJ whole genome shotgun (WGS) entry which is preliminary data.</text>
</comment>
<evidence type="ECO:0000256" key="4">
    <source>
        <dbReference type="SAM" id="MobiDB-lite"/>
    </source>
</evidence>
<dbReference type="Gene3D" id="3.60.20.10">
    <property type="entry name" value="Glutamine Phosphoribosylpyrophosphate, subunit 1, domain 1"/>
    <property type="match status" value="1"/>
</dbReference>
<dbReference type="EMBL" id="JACHMH010000001">
    <property type="protein sequence ID" value="MBB4675595.1"/>
    <property type="molecule type" value="Genomic_DNA"/>
</dbReference>
<accession>A0A7W7C6S5</accession>
<dbReference type="Gene3D" id="2.60.120.260">
    <property type="entry name" value="Galactose-binding domain-like"/>
    <property type="match status" value="1"/>
</dbReference>
<dbReference type="InterPro" id="IPR043146">
    <property type="entry name" value="Penicillin_amidase_N_B-knob"/>
</dbReference>
<evidence type="ECO:0000256" key="5">
    <source>
        <dbReference type="SAM" id="SignalP"/>
    </source>
</evidence>
<dbReference type="Gene3D" id="1.10.439.10">
    <property type="entry name" value="Penicillin Amidohydrolase, domain 1"/>
    <property type="match status" value="1"/>
</dbReference>
<gene>
    <name evidence="7" type="ORF">HNR67_001713</name>
</gene>
<evidence type="ECO:0000313" key="7">
    <source>
        <dbReference type="EMBL" id="MBB4675595.1"/>
    </source>
</evidence>
<evidence type="ECO:0000259" key="6">
    <source>
        <dbReference type="PROSITE" id="PS50022"/>
    </source>
</evidence>
<evidence type="ECO:0000256" key="2">
    <source>
        <dbReference type="ARBA" id="ARBA00022801"/>
    </source>
</evidence>
<dbReference type="Pfam" id="PF01804">
    <property type="entry name" value="Penicil_amidase"/>
    <property type="match status" value="1"/>
</dbReference>
<dbReference type="RefSeq" id="WP_185001549.1">
    <property type="nucleotide sequence ID" value="NZ_BAAAUI010000031.1"/>
</dbReference>
<dbReference type="SUPFAM" id="SSF56235">
    <property type="entry name" value="N-terminal nucleophile aminohydrolases (Ntn hydrolases)"/>
    <property type="match status" value="1"/>
</dbReference>
<dbReference type="PANTHER" id="PTHR34218:SF4">
    <property type="entry name" value="ACYL-HOMOSERINE LACTONE ACYLASE QUIP"/>
    <property type="match status" value="1"/>
</dbReference>
<feature type="region of interest" description="Disordered" evidence="4">
    <location>
        <begin position="353"/>
        <end position="373"/>
    </location>
</feature>
<dbReference type="Gene3D" id="2.30.120.10">
    <property type="match status" value="1"/>
</dbReference>
<feature type="chain" id="PRO_5030623820" evidence="5">
    <location>
        <begin position="26"/>
        <end position="1042"/>
    </location>
</feature>
<dbReference type="GO" id="GO:0017000">
    <property type="term" value="P:antibiotic biosynthetic process"/>
    <property type="evidence" value="ECO:0007669"/>
    <property type="project" value="InterPro"/>
</dbReference>
<sequence length="1042" mass="112392">MRRSLALLLTSATAIALLGAPPAAAQPTGTRAAAPPPDYCISQCDDILPPGQNGNATFAELLLFKALGIRPPHSSDQKSRYEKLVWGYSGLTDEQLNTYFNDASFGVPADQVASTSSPRPDVTIVRDKATGTPHITGTTRSGGMFGSGFASAQDRLFLMDVLRHVGRGEVSSFAGGAVGNREFEQQQWSIAPYTEADLQAQFDRLDQLGARGKQMKQDVLDYVAGINLYISQSKAGRYFPGEYVAIGKANAITNEGGPEPWKPTDIGAIASLVGGIFGAGGGQEVISAVALVEARARYGKAQGDAVWSAFRAQNDPEAPVTVHNGTSFPYGSSDPDAAGVVLPDRGSVVQQPIVRDPTGPASKDSLAPAPPAQRGMSNALLVSGAHTESGHPVAVFGPQTGYFAPQLLTIQEIQAPGISSRGASFAGLGLYVLLGRGQDYAWSATTASQDITDSYAVELCEPGGGAPTLQSAHYRFRGECLAIEELTKKNAWKPSLADATPAGSYTLVTQRTKLGLISHRGTVAGKPMAFTKLRSTYLREVESTLGFQLFNDPDAIRSAADFQRAANQIGYGFNWFYADSKDIAYFNSGFNPVRKPGHDPNLPVRGDTAYEWQDWRPADNQARYTPFEQHPQVINQDYLTSWNNKQAPGFSAADGNFSFGPVHRSQPLDDRIKPLLDRGEKFTRAKLTKAMADASTVDLRADKVLPLLLRVLDQAPVTDPALATAVEQLRLWQRAGGHRTTDGDPTASGKYVYLHSEAIRVLDAWFPLLAKAIFEPGLEPALHKALLAAMRVDEQPGHTGSAFQYGWYGYVHKDLRKVLGDPVQAWTPNAFCGNGNAAACRTALLDSLRAAVNTPATTTYPGDADCKPGDQFCRDQIIHRPTGGITQDKTQWQNRPTYQQVVEFPARRGEQIGNLAQAKAISASSHETGMYPSPPGKAVDGDRGTRWASDWSDNQSITVDLGSVQQVARAVLRWEAAYGKAYRIEVSADGQQWRPVATVAEGDGGEDNIPFAATQARFVRMTGISRATRYGYSLFEIEVYAH</sequence>
<feature type="domain" description="F5/8 type C" evidence="6">
    <location>
        <begin position="902"/>
        <end position="1042"/>
    </location>
</feature>
<dbReference type="AlphaFoldDB" id="A0A7W7C6S5"/>
<dbReference type="InterPro" id="IPR000421">
    <property type="entry name" value="FA58C"/>
</dbReference>
<protein>
    <submittedName>
        <fullName evidence="7">Acyl-homoserine lactone acylase PvdQ</fullName>
    </submittedName>
</protein>
<evidence type="ECO:0000256" key="3">
    <source>
        <dbReference type="ARBA" id="ARBA00023145"/>
    </source>
</evidence>
<keyword evidence="3" id="KW-0865">Zymogen</keyword>
<dbReference type="Proteomes" id="UP000533598">
    <property type="component" value="Unassembled WGS sequence"/>
</dbReference>
<feature type="region of interest" description="Disordered" evidence="4">
    <location>
        <begin position="923"/>
        <end position="945"/>
    </location>
</feature>
<dbReference type="SUPFAM" id="SSF49785">
    <property type="entry name" value="Galactose-binding domain-like"/>
    <property type="match status" value="1"/>
</dbReference>
<feature type="signal peptide" evidence="5">
    <location>
        <begin position="1"/>
        <end position="25"/>
    </location>
</feature>
<proteinExistence type="inferred from homology"/>
<dbReference type="InterPro" id="IPR029055">
    <property type="entry name" value="Ntn_hydrolases_N"/>
</dbReference>
<reference evidence="7 8" key="1">
    <citation type="submission" date="2020-08" db="EMBL/GenBank/DDBJ databases">
        <title>Sequencing the genomes of 1000 actinobacteria strains.</title>
        <authorList>
            <person name="Klenk H.-P."/>
        </authorList>
    </citation>
    <scope>NUCLEOTIDE SEQUENCE [LARGE SCALE GENOMIC DNA]</scope>
    <source>
        <strain evidence="7 8">DSM 44230</strain>
    </source>
</reference>
<dbReference type="InterPro" id="IPR008979">
    <property type="entry name" value="Galactose-bd-like_sf"/>
</dbReference>
<dbReference type="PANTHER" id="PTHR34218">
    <property type="entry name" value="PEPTIDASE S45 PENICILLIN AMIDASE"/>
    <property type="match status" value="1"/>
</dbReference>
<dbReference type="InterPro" id="IPR002692">
    <property type="entry name" value="S45"/>
</dbReference>
<dbReference type="Gene3D" id="1.10.1400.10">
    <property type="match status" value="1"/>
</dbReference>